<dbReference type="EMBL" id="BNAB01000002">
    <property type="protein sequence ID" value="GHD99461.1"/>
    <property type="molecule type" value="Genomic_DNA"/>
</dbReference>
<accession>A0AAN4UPB4</accession>
<dbReference type="InterPro" id="IPR039422">
    <property type="entry name" value="MarR/SlyA-like"/>
</dbReference>
<evidence type="ECO:0000313" key="5">
    <source>
        <dbReference type="Proteomes" id="UP000634647"/>
    </source>
</evidence>
<evidence type="ECO:0000313" key="2">
    <source>
        <dbReference type="EMBL" id="GHD99461.1"/>
    </source>
</evidence>
<evidence type="ECO:0000259" key="1">
    <source>
        <dbReference type="PROSITE" id="PS50995"/>
    </source>
</evidence>
<keyword evidence="4" id="KW-1185">Reference proteome</keyword>
<protein>
    <submittedName>
        <fullName evidence="2 3">Transcriptional regulator</fullName>
    </submittedName>
</protein>
<dbReference type="GO" id="GO:0006950">
    <property type="term" value="P:response to stress"/>
    <property type="evidence" value="ECO:0007669"/>
    <property type="project" value="TreeGrafter"/>
</dbReference>
<dbReference type="InterPro" id="IPR036388">
    <property type="entry name" value="WH-like_DNA-bd_sf"/>
</dbReference>
<dbReference type="SMART" id="SM00347">
    <property type="entry name" value="HTH_MARR"/>
    <property type="match status" value="1"/>
</dbReference>
<dbReference type="Pfam" id="PF01047">
    <property type="entry name" value="MarR"/>
    <property type="match status" value="1"/>
</dbReference>
<dbReference type="PROSITE" id="PS50995">
    <property type="entry name" value="HTH_MARR_2"/>
    <property type="match status" value="1"/>
</dbReference>
<dbReference type="Gene3D" id="1.10.10.10">
    <property type="entry name" value="Winged helix-like DNA-binding domain superfamily/Winged helix DNA-binding domain"/>
    <property type="match status" value="1"/>
</dbReference>
<evidence type="ECO:0000313" key="3">
    <source>
        <dbReference type="EMBL" id="SDW25250.1"/>
    </source>
</evidence>
<dbReference type="GO" id="GO:0003700">
    <property type="term" value="F:DNA-binding transcription factor activity"/>
    <property type="evidence" value="ECO:0007669"/>
    <property type="project" value="InterPro"/>
</dbReference>
<dbReference type="InterPro" id="IPR000835">
    <property type="entry name" value="HTH_MarR-typ"/>
</dbReference>
<dbReference type="RefSeq" id="WP_035841188.1">
    <property type="nucleotide sequence ID" value="NZ_BNAB01000002.1"/>
</dbReference>
<dbReference type="PANTHER" id="PTHR33164">
    <property type="entry name" value="TRANSCRIPTIONAL REGULATOR, MARR FAMILY"/>
    <property type="match status" value="1"/>
</dbReference>
<dbReference type="SUPFAM" id="SSF46785">
    <property type="entry name" value="Winged helix' DNA-binding domain"/>
    <property type="match status" value="1"/>
</dbReference>
<reference evidence="3 4" key="2">
    <citation type="submission" date="2016-10" db="EMBL/GenBank/DDBJ databases">
        <authorList>
            <person name="Varghese N."/>
            <person name="Submissions S."/>
        </authorList>
    </citation>
    <scope>NUCLEOTIDE SEQUENCE [LARGE SCALE GENOMIC DNA]</scope>
    <source>
        <strain evidence="3 4">DSM 24802</strain>
    </source>
</reference>
<sequence>MESDTTEYILDRQVGFLLRRATQRHLAIFATQIPDLTPTQFAALAKLCEAGPESQNALGRQTAMDAATIKGVIDRLRAKGLVTAGRDPGDQRRITLAASSQGRALYEARVAQAQAVTRDTLAPLTESERDCFLALLAKLT</sequence>
<proteinExistence type="predicted"/>
<comment type="caution">
    <text evidence="2">The sequence shown here is derived from an EMBL/GenBank/DDBJ whole genome shotgun (WGS) entry which is preliminary data.</text>
</comment>
<dbReference type="GO" id="GO:0003677">
    <property type="term" value="F:DNA binding"/>
    <property type="evidence" value="ECO:0007669"/>
    <property type="project" value="UniProtKB-KW"/>
</dbReference>
<reference evidence="2" key="3">
    <citation type="submission" date="2023-06" db="EMBL/GenBank/DDBJ databases">
        <authorList>
            <person name="Sun Q."/>
            <person name="Zhou Y."/>
        </authorList>
    </citation>
    <scope>NUCLEOTIDE SEQUENCE</scope>
    <source>
        <strain evidence="2">CGMCC 1.10859</strain>
    </source>
</reference>
<name>A0AAN4UPB4_9RHOB</name>
<gene>
    <name evidence="2" type="ORF">GCM10008024_06930</name>
    <name evidence="3" type="ORF">SAMN05444006_102183</name>
</gene>
<dbReference type="Proteomes" id="UP000634647">
    <property type="component" value="Unassembled WGS sequence"/>
</dbReference>
<dbReference type="AlphaFoldDB" id="A0AAN4UPB4"/>
<feature type="domain" description="HTH marR-type" evidence="1">
    <location>
        <begin position="11"/>
        <end position="140"/>
    </location>
</feature>
<keyword evidence="3" id="KW-0238">DNA-binding</keyword>
<reference evidence="2" key="1">
    <citation type="journal article" date="2014" name="Int. J. Syst. Evol. Microbiol.">
        <title>Complete genome sequence of Corynebacterium casei LMG S-19264T (=DSM 44701T), isolated from a smear-ripened cheese.</title>
        <authorList>
            <consortium name="US DOE Joint Genome Institute (JGI-PGF)"/>
            <person name="Walter F."/>
            <person name="Albersmeier A."/>
            <person name="Kalinowski J."/>
            <person name="Ruckert C."/>
        </authorList>
    </citation>
    <scope>NUCLEOTIDE SEQUENCE</scope>
    <source>
        <strain evidence="2">CGMCC 1.10859</strain>
    </source>
</reference>
<dbReference type="InterPro" id="IPR036390">
    <property type="entry name" value="WH_DNA-bd_sf"/>
</dbReference>
<dbReference type="EMBL" id="FNOB01000002">
    <property type="protein sequence ID" value="SDW25250.1"/>
    <property type="molecule type" value="Genomic_DNA"/>
</dbReference>
<dbReference type="Proteomes" id="UP000199541">
    <property type="component" value="Unassembled WGS sequence"/>
</dbReference>
<dbReference type="PANTHER" id="PTHR33164:SF95">
    <property type="entry name" value="TRANSCRIPTIONAL REGULATOR"/>
    <property type="match status" value="1"/>
</dbReference>
<organism evidence="2 5">
    <name type="scientific">Allgaiera indica</name>
    <dbReference type="NCBI Taxonomy" id="765699"/>
    <lineage>
        <taxon>Bacteria</taxon>
        <taxon>Pseudomonadati</taxon>
        <taxon>Pseudomonadota</taxon>
        <taxon>Alphaproteobacteria</taxon>
        <taxon>Rhodobacterales</taxon>
        <taxon>Paracoccaceae</taxon>
        <taxon>Allgaiera</taxon>
    </lineage>
</organism>
<evidence type="ECO:0000313" key="4">
    <source>
        <dbReference type="Proteomes" id="UP000199541"/>
    </source>
</evidence>